<dbReference type="AlphaFoldDB" id="A0A7J7KWB2"/>
<gene>
    <name evidence="2" type="ORF">GIB67_002051</name>
</gene>
<comment type="similarity">
    <text evidence="1">Belongs to the peptidase S10 family.</text>
</comment>
<dbReference type="Pfam" id="PF00450">
    <property type="entry name" value="Peptidase_S10"/>
    <property type="match status" value="1"/>
</dbReference>
<comment type="caution">
    <text evidence="2">The sequence shown here is derived from an EMBL/GenBank/DDBJ whole genome shotgun (WGS) entry which is preliminary data.</text>
</comment>
<proteinExistence type="inferred from homology"/>
<organism evidence="2 3">
    <name type="scientific">Kingdonia uniflora</name>
    <dbReference type="NCBI Taxonomy" id="39325"/>
    <lineage>
        <taxon>Eukaryota</taxon>
        <taxon>Viridiplantae</taxon>
        <taxon>Streptophyta</taxon>
        <taxon>Embryophyta</taxon>
        <taxon>Tracheophyta</taxon>
        <taxon>Spermatophyta</taxon>
        <taxon>Magnoliopsida</taxon>
        <taxon>Ranunculales</taxon>
        <taxon>Circaeasteraceae</taxon>
        <taxon>Kingdonia</taxon>
    </lineage>
</organism>
<dbReference type="GO" id="GO:0004185">
    <property type="term" value="F:serine-type carboxypeptidase activity"/>
    <property type="evidence" value="ECO:0007669"/>
    <property type="project" value="InterPro"/>
</dbReference>
<protein>
    <submittedName>
        <fullName evidence="2">Uncharacterized protein</fullName>
    </submittedName>
</protein>
<dbReference type="Proteomes" id="UP000541444">
    <property type="component" value="Unassembled WGS sequence"/>
</dbReference>
<evidence type="ECO:0000313" key="3">
    <source>
        <dbReference type="Proteomes" id="UP000541444"/>
    </source>
</evidence>
<keyword evidence="3" id="KW-1185">Reference proteome</keyword>
<dbReference type="Gene3D" id="6.10.250.940">
    <property type="match status" value="1"/>
</dbReference>
<sequence length="190" mass="21672">MFSSRVVLSESEAQRVRRFCLGLTKRIQDKIILFSLQSLSEIVEMARRVETKLKPSGYPSFIAPATVTPTPTSTAPAVGGKPAGIVRTVICYKCGVTGHMRHDTQHYLIKFQPWMSRAYDPCTERYSKLYFNQPEVQKALHANITRISYPWDTCSDTVGNYWTDSPRTMLPIYQELIAAGLKIWVFRSLF</sequence>
<evidence type="ECO:0000256" key="1">
    <source>
        <dbReference type="ARBA" id="ARBA00009431"/>
    </source>
</evidence>
<dbReference type="SUPFAM" id="SSF53474">
    <property type="entry name" value="alpha/beta-Hydrolases"/>
    <property type="match status" value="1"/>
</dbReference>
<dbReference type="EMBL" id="JACGCM010002827">
    <property type="protein sequence ID" value="KAF6134650.1"/>
    <property type="molecule type" value="Genomic_DNA"/>
</dbReference>
<accession>A0A7J7KWB2</accession>
<dbReference type="InterPro" id="IPR001563">
    <property type="entry name" value="Peptidase_S10"/>
</dbReference>
<name>A0A7J7KWB2_9MAGN</name>
<reference evidence="2 3" key="1">
    <citation type="journal article" date="2020" name="IScience">
        <title>Genome Sequencing of the Endangered Kingdonia uniflora (Circaeasteraceae, Ranunculales) Reveals Potential Mechanisms of Evolutionary Specialization.</title>
        <authorList>
            <person name="Sun Y."/>
            <person name="Deng T."/>
            <person name="Zhang A."/>
            <person name="Moore M.J."/>
            <person name="Landis J.B."/>
            <person name="Lin N."/>
            <person name="Zhang H."/>
            <person name="Zhang X."/>
            <person name="Huang J."/>
            <person name="Zhang X."/>
            <person name="Sun H."/>
            <person name="Wang H."/>
        </authorList>
    </citation>
    <scope>NUCLEOTIDE SEQUENCE [LARGE SCALE GENOMIC DNA]</scope>
    <source>
        <strain evidence="2">TB1705</strain>
        <tissue evidence="2">Leaf</tissue>
    </source>
</reference>
<dbReference type="OrthoDB" id="443318at2759"/>
<dbReference type="GO" id="GO:0006508">
    <property type="term" value="P:proteolysis"/>
    <property type="evidence" value="ECO:0007669"/>
    <property type="project" value="InterPro"/>
</dbReference>
<evidence type="ECO:0000313" key="2">
    <source>
        <dbReference type="EMBL" id="KAF6134650.1"/>
    </source>
</evidence>
<dbReference type="InterPro" id="IPR029058">
    <property type="entry name" value="AB_hydrolase_fold"/>
</dbReference>